<sequence>MMNKMRKTIIALSLGMLMSCGQQTSEEHIQAAQEFIAQNDNASAIISLKTAVQLAPKSPEARFELGKVYLDEKQFESAEKELSRALEYGYDGAKVLPLLTRAYQRTGAYAAISEMEDKNVDLSNEDKAEIGYFKIVSLVRLNKPDDARAIIADLSQLQTDSVFKSLSQAYKDILDKDYPLALQSLSDIKDSHSDHPEVLKLLAQLHLSLGDPKAAAQEFDRYVSLYPDDLQTTFVLAKLWVDLGETAKAEPYLDQLLAVNAKNGLLNQLKAAARIADKDYGEAQKYAELGIQNGMNDPSLRLIAGYAAYQQKDFEAAQQHLSLVASSLPGNHPGLRLLAASQLQLGLNAEAGDVLERMEQVNEQDAQLFSKASYELLRQGNVKDAQELVEKSSSISTTAEDLTRLGLLKLSLNNLDGIVNLEEALEKSPELESAKKTLATAYITTKQYDKALELAQQWKAEDANDISAYLLAGEVFSKQQDLSSAKAEFEQVMRIDPEHKGAALGLVNIAITEKEVVQAQSGLTDLLNRFPDYTPALATAYLFNKQQGKTQHGIEVIKSALNKAPDNQELSMLYARVLLLEQQYEQALQEFVKFDQNESLPPAYWQGKGQALIRSGDLQGAQGHYDKWLSIAPNDKQAVVGKLLLLDNTGKFAEGVKLTEGFLAVRNDTQMQLLNTHFLLMNKDMDAGRKAYEAIPQELKSMPIVKGFLARLLIVDGDFEQAEPNAHAAYEGLPNGRNLVLWVFTLERLSKKEQALSAIQAHLKVSPNDGAALMMLAERQINSGDDEAIASYQTLLQKNPNNFVALNNLAYLYLQQNQLDKALEYAENAVKQRPDNAAAVDTYAQVLVAKGEYRKAVKQYDAVVNDKMRNEEIYLNYVEALFLDGSTLLGKRKLEQREMKTEENITRQAQLKAKYAE</sequence>
<comment type="caution">
    <text evidence="4">The sequence shown here is derived from an EMBL/GenBank/DDBJ whole genome shotgun (WGS) entry which is preliminary data.</text>
</comment>
<feature type="repeat" description="TPR" evidence="3">
    <location>
        <begin position="466"/>
        <end position="499"/>
    </location>
</feature>
<evidence type="ECO:0000256" key="2">
    <source>
        <dbReference type="ARBA" id="ARBA00022803"/>
    </source>
</evidence>
<feature type="repeat" description="TPR" evidence="3">
    <location>
        <begin position="59"/>
        <end position="92"/>
    </location>
</feature>
<name>K6XV21_9ALTE</name>
<dbReference type="SUPFAM" id="SSF48452">
    <property type="entry name" value="TPR-like"/>
    <property type="match status" value="3"/>
</dbReference>
<dbReference type="EMBL" id="BAEP01000047">
    <property type="protein sequence ID" value="GAC24464.1"/>
    <property type="molecule type" value="Genomic_DNA"/>
</dbReference>
<dbReference type="InterPro" id="IPR019734">
    <property type="entry name" value="TPR_rpt"/>
</dbReference>
<dbReference type="Gene3D" id="1.25.40.10">
    <property type="entry name" value="Tetratricopeptide repeat domain"/>
    <property type="match status" value="5"/>
</dbReference>
<dbReference type="Pfam" id="PF14559">
    <property type="entry name" value="TPR_19"/>
    <property type="match status" value="3"/>
</dbReference>
<feature type="repeat" description="TPR" evidence="3">
    <location>
        <begin position="803"/>
        <end position="836"/>
    </location>
</feature>
<dbReference type="SMART" id="SM00028">
    <property type="entry name" value="TPR"/>
    <property type="match status" value="11"/>
</dbReference>
<evidence type="ECO:0000313" key="4">
    <source>
        <dbReference type="EMBL" id="GAC24464.1"/>
    </source>
</evidence>
<dbReference type="PANTHER" id="PTHR44943">
    <property type="entry name" value="CELLULOSE SYNTHASE OPERON PROTEIN C"/>
    <property type="match status" value="1"/>
</dbReference>
<dbReference type="InterPro" id="IPR014266">
    <property type="entry name" value="PEP-CTERM_TPR_PrsT"/>
</dbReference>
<gene>
    <name evidence="4" type="ORF">GMES_2168</name>
</gene>
<dbReference type="InterPro" id="IPR051685">
    <property type="entry name" value="Ycf3/AcsC/BcsC/TPR_MFPF"/>
</dbReference>
<organism evidence="4 5">
    <name type="scientific">Paraglaciecola mesophila KMM 241</name>
    <dbReference type="NCBI Taxonomy" id="1128912"/>
    <lineage>
        <taxon>Bacteria</taxon>
        <taxon>Pseudomonadati</taxon>
        <taxon>Pseudomonadota</taxon>
        <taxon>Gammaproteobacteria</taxon>
        <taxon>Alteromonadales</taxon>
        <taxon>Alteromonadaceae</taxon>
        <taxon>Paraglaciecola</taxon>
    </lineage>
</organism>
<protein>
    <submittedName>
        <fullName evidence="4">TPR repeat-containing protein</fullName>
    </submittedName>
</protein>
<dbReference type="NCBIfam" id="TIGR02917">
    <property type="entry name" value="PEP_TPR_lipo"/>
    <property type="match status" value="1"/>
</dbReference>
<dbReference type="PROSITE" id="PS51257">
    <property type="entry name" value="PROKAR_LIPOPROTEIN"/>
    <property type="match status" value="1"/>
</dbReference>
<dbReference type="Pfam" id="PF13428">
    <property type="entry name" value="TPR_14"/>
    <property type="match status" value="1"/>
</dbReference>
<keyword evidence="1" id="KW-0677">Repeat</keyword>
<evidence type="ECO:0000256" key="1">
    <source>
        <dbReference type="ARBA" id="ARBA00022737"/>
    </source>
</evidence>
<dbReference type="Pfam" id="PF13431">
    <property type="entry name" value="TPR_17"/>
    <property type="match status" value="1"/>
</dbReference>
<evidence type="ECO:0000313" key="5">
    <source>
        <dbReference type="Proteomes" id="UP000006263"/>
    </source>
</evidence>
<dbReference type="AlphaFoldDB" id="K6XV21"/>
<dbReference type="Proteomes" id="UP000006263">
    <property type="component" value="Unassembled WGS sequence"/>
</dbReference>
<keyword evidence="2 3" id="KW-0802">TPR repeat</keyword>
<evidence type="ECO:0000256" key="3">
    <source>
        <dbReference type="PROSITE-ProRule" id="PRU00339"/>
    </source>
</evidence>
<dbReference type="eggNOG" id="COG0457">
    <property type="taxonomic scope" value="Bacteria"/>
</dbReference>
<accession>K6XV21</accession>
<dbReference type="PANTHER" id="PTHR44943:SF8">
    <property type="entry name" value="TPR REPEAT-CONTAINING PROTEIN MJ0263"/>
    <property type="match status" value="1"/>
</dbReference>
<proteinExistence type="predicted"/>
<dbReference type="InterPro" id="IPR011990">
    <property type="entry name" value="TPR-like_helical_dom_sf"/>
</dbReference>
<feature type="repeat" description="TPR" evidence="3">
    <location>
        <begin position="196"/>
        <end position="229"/>
    </location>
</feature>
<reference evidence="4 5" key="1">
    <citation type="journal article" date="2017" name="Antonie Van Leeuwenhoek">
        <title>Rhizobium rhizosphaerae sp. nov., a novel species isolated from rice rhizosphere.</title>
        <authorList>
            <person name="Zhao J.J."/>
            <person name="Zhang J."/>
            <person name="Zhang R.J."/>
            <person name="Zhang C.W."/>
            <person name="Yin H.Q."/>
            <person name="Zhang X.X."/>
        </authorList>
    </citation>
    <scope>NUCLEOTIDE SEQUENCE [LARGE SCALE GENOMIC DNA]</scope>
    <source>
        <strain evidence="4 5">KMM 241</strain>
    </source>
</reference>
<dbReference type="PROSITE" id="PS50005">
    <property type="entry name" value="TPR"/>
    <property type="match status" value="4"/>
</dbReference>